<organism evidence="2 3">
    <name type="scientific">Pseudonocardia oceani</name>
    <dbReference type="NCBI Taxonomy" id="2792013"/>
    <lineage>
        <taxon>Bacteria</taxon>
        <taxon>Bacillati</taxon>
        <taxon>Actinomycetota</taxon>
        <taxon>Actinomycetes</taxon>
        <taxon>Pseudonocardiales</taxon>
        <taxon>Pseudonocardiaceae</taxon>
        <taxon>Pseudonocardia</taxon>
    </lineage>
</organism>
<sequence length="79" mass="8744">MREHWEMDSDAAASYQLDPSYTASGANWCGERRPAKRRATAGRQEGARRGRPHTAAVCGAGDNLGLEMLKARFQHRRSG</sequence>
<accession>A0ABS6U8D4</accession>
<evidence type="ECO:0000256" key="1">
    <source>
        <dbReference type="SAM" id="MobiDB-lite"/>
    </source>
</evidence>
<evidence type="ECO:0000313" key="2">
    <source>
        <dbReference type="EMBL" id="MBW0128481.1"/>
    </source>
</evidence>
<reference evidence="2 3" key="1">
    <citation type="submission" date="2020-11" db="EMBL/GenBank/DDBJ databases">
        <title>Pseudonocardia abyssalis sp. nov. and Pseudonocardia oceani sp. nov., description and phylogenomic analysis of two novel actinomycetes isolated from the deep Southern Ocean.</title>
        <authorList>
            <person name="Parra J."/>
        </authorList>
    </citation>
    <scope>NUCLEOTIDE SEQUENCE [LARGE SCALE GENOMIC DNA]</scope>
    <source>
        <strain evidence="3">KRD185</strain>
    </source>
</reference>
<dbReference type="Proteomes" id="UP000694300">
    <property type="component" value="Unassembled WGS sequence"/>
</dbReference>
<name>A0ABS6U8D4_9PSEU</name>
<keyword evidence="3" id="KW-1185">Reference proteome</keyword>
<evidence type="ECO:0000313" key="3">
    <source>
        <dbReference type="Proteomes" id="UP000694300"/>
    </source>
</evidence>
<gene>
    <name evidence="2" type="ORF">I4I82_12400</name>
</gene>
<comment type="caution">
    <text evidence="2">The sequence shown here is derived from an EMBL/GenBank/DDBJ whole genome shotgun (WGS) entry which is preliminary data.</text>
</comment>
<protein>
    <submittedName>
        <fullName evidence="2">Uncharacterized protein</fullName>
    </submittedName>
</protein>
<proteinExistence type="predicted"/>
<dbReference type="RefSeq" id="WP_218595724.1">
    <property type="nucleotide sequence ID" value="NZ_JADQDE010000090.1"/>
</dbReference>
<dbReference type="EMBL" id="JADQDF010000001">
    <property type="protein sequence ID" value="MBW0128481.1"/>
    <property type="molecule type" value="Genomic_DNA"/>
</dbReference>
<feature type="region of interest" description="Disordered" evidence="1">
    <location>
        <begin position="24"/>
        <end position="56"/>
    </location>
</feature>